<evidence type="ECO:0000256" key="1">
    <source>
        <dbReference type="SAM" id="MobiDB-lite"/>
    </source>
</evidence>
<name>A0A9N7U568_PLEPL</name>
<sequence length="136" mass="14477">MCRESGRDIVRSCPFTHAGHNQGLSSVFSPLLEICLVSVQVKDGALGEDAADMKRLQHPHSLTVATEAGAQRSVPPPSAPGFTECMRDSHPVQSGSCWWVRRAVGAGHHLLTLDNDRRKPLGEKPGSALNAGGKSS</sequence>
<evidence type="ECO:0000313" key="3">
    <source>
        <dbReference type="Proteomes" id="UP001153269"/>
    </source>
</evidence>
<dbReference type="EMBL" id="CADEAL010000772">
    <property type="protein sequence ID" value="CAB1424985.1"/>
    <property type="molecule type" value="Genomic_DNA"/>
</dbReference>
<protein>
    <submittedName>
        <fullName evidence="2">Uncharacterized protein</fullName>
    </submittedName>
</protein>
<gene>
    <name evidence="2" type="ORF">PLEPLA_LOCUS12915</name>
</gene>
<evidence type="ECO:0000313" key="2">
    <source>
        <dbReference type="EMBL" id="CAB1424985.1"/>
    </source>
</evidence>
<reference evidence="2" key="1">
    <citation type="submission" date="2020-03" db="EMBL/GenBank/DDBJ databases">
        <authorList>
            <person name="Weist P."/>
        </authorList>
    </citation>
    <scope>NUCLEOTIDE SEQUENCE</scope>
</reference>
<proteinExistence type="predicted"/>
<feature type="region of interest" description="Disordered" evidence="1">
    <location>
        <begin position="115"/>
        <end position="136"/>
    </location>
</feature>
<keyword evidence="3" id="KW-1185">Reference proteome</keyword>
<dbReference type="Proteomes" id="UP001153269">
    <property type="component" value="Unassembled WGS sequence"/>
</dbReference>
<comment type="caution">
    <text evidence="2">The sequence shown here is derived from an EMBL/GenBank/DDBJ whole genome shotgun (WGS) entry which is preliminary data.</text>
</comment>
<organism evidence="2 3">
    <name type="scientific">Pleuronectes platessa</name>
    <name type="common">European plaice</name>
    <dbReference type="NCBI Taxonomy" id="8262"/>
    <lineage>
        <taxon>Eukaryota</taxon>
        <taxon>Metazoa</taxon>
        <taxon>Chordata</taxon>
        <taxon>Craniata</taxon>
        <taxon>Vertebrata</taxon>
        <taxon>Euteleostomi</taxon>
        <taxon>Actinopterygii</taxon>
        <taxon>Neopterygii</taxon>
        <taxon>Teleostei</taxon>
        <taxon>Neoteleostei</taxon>
        <taxon>Acanthomorphata</taxon>
        <taxon>Carangaria</taxon>
        <taxon>Pleuronectiformes</taxon>
        <taxon>Pleuronectoidei</taxon>
        <taxon>Pleuronectidae</taxon>
        <taxon>Pleuronectes</taxon>
    </lineage>
</organism>
<accession>A0A9N7U568</accession>
<dbReference type="AlphaFoldDB" id="A0A9N7U568"/>